<dbReference type="EMBL" id="SODV01000002">
    <property type="protein sequence ID" value="TDW97631.1"/>
    <property type="molecule type" value="Genomic_DNA"/>
</dbReference>
<evidence type="ECO:0000313" key="1">
    <source>
        <dbReference type="EMBL" id="TDW97631.1"/>
    </source>
</evidence>
<dbReference type="RefSeq" id="WP_134000203.1">
    <property type="nucleotide sequence ID" value="NZ_SODV01000002.1"/>
</dbReference>
<protein>
    <recommendedName>
        <fullName evidence="3">CHAT domain-containing protein</fullName>
    </recommendedName>
</protein>
<proteinExistence type="predicted"/>
<dbReference type="Proteomes" id="UP000294498">
    <property type="component" value="Unassembled WGS sequence"/>
</dbReference>
<sequence length="546" mass="61917">MLAILQIPIFDFRSASGAAESKLANPSWPLPLVNRRPFIRRFGKVYQRLQGGVDDWAGEEFYCDATNALQYVALQDQRFKMDDKHSQQLKSIFRRFYSDGQFVNKIELGLRDRFPFLYADDKLPVDLKTIFKNILQLPVKVSGQQVSLIQAGRQLATLFQQATTRHKTAPKPGLVQEGEICLMAIVEQGENYSIPSEAHAIKSFPSIELFGYILYLQDHYIKCWIIRIPTGGFDQGSPANAILRNLRINLMRVHAEKETIKGLLNAVQQRRIDLDSKEVNTTLLAKYLKDTGEKLFSKKRSGIEQESILDFALRSETEVLPGDTLAILVQKLNDRFAVITTQNFVDRSKPMDKKLLLFLCSNPSDKNTLDFGEELKIIQKLHQSSTDRAYFQIAVRTGVEKEELKELLVQNKPDILHIVLHASPVKGLYFQDAQQNAAPMDVEEWEDIIELQQAIRRPSIIILSACNSEGHARAAKPYTDFSAGTTTVFPDQAGIAYARGFYTILFNDEDTGPNICHRSGVVEIKNRKPPFDAINGIDVYNIMQTF</sequence>
<comment type="caution">
    <text evidence="1">The sequence shown here is derived from an EMBL/GenBank/DDBJ whole genome shotgun (WGS) entry which is preliminary data.</text>
</comment>
<dbReference type="OrthoDB" id="8480690at2"/>
<keyword evidence="2" id="KW-1185">Reference proteome</keyword>
<evidence type="ECO:0008006" key="3">
    <source>
        <dbReference type="Google" id="ProtNLM"/>
    </source>
</evidence>
<gene>
    <name evidence="1" type="ORF">EDB95_5482</name>
</gene>
<accession>A0A4R8DIQ0</accession>
<reference evidence="1 2" key="1">
    <citation type="submission" date="2019-03" db="EMBL/GenBank/DDBJ databases">
        <title>Genomic Encyclopedia of Type Strains, Phase IV (KMG-IV): sequencing the most valuable type-strain genomes for metagenomic binning, comparative biology and taxonomic classification.</title>
        <authorList>
            <person name="Goeker M."/>
        </authorList>
    </citation>
    <scope>NUCLEOTIDE SEQUENCE [LARGE SCALE GENOMIC DNA]</scope>
    <source>
        <strain evidence="1 2">DSM 100059</strain>
    </source>
</reference>
<organism evidence="1 2">
    <name type="scientific">Dinghuibacter silviterrae</name>
    <dbReference type="NCBI Taxonomy" id="1539049"/>
    <lineage>
        <taxon>Bacteria</taxon>
        <taxon>Pseudomonadati</taxon>
        <taxon>Bacteroidota</taxon>
        <taxon>Chitinophagia</taxon>
        <taxon>Chitinophagales</taxon>
        <taxon>Chitinophagaceae</taxon>
        <taxon>Dinghuibacter</taxon>
    </lineage>
</organism>
<name>A0A4R8DIQ0_9BACT</name>
<dbReference type="AlphaFoldDB" id="A0A4R8DIQ0"/>
<evidence type="ECO:0000313" key="2">
    <source>
        <dbReference type="Proteomes" id="UP000294498"/>
    </source>
</evidence>